<dbReference type="EMBL" id="FMAO01000001">
    <property type="protein sequence ID" value="SCB76696.1"/>
    <property type="molecule type" value="Genomic_DNA"/>
</dbReference>
<reference evidence="2" key="1">
    <citation type="submission" date="2016-08" db="EMBL/GenBank/DDBJ databases">
        <authorList>
            <person name="Varghese N."/>
            <person name="Submissions Spin"/>
        </authorList>
    </citation>
    <scope>NUCLEOTIDE SEQUENCE [LARGE SCALE GENOMIC DNA]</scope>
    <source>
        <strain evidence="2">R-53094</strain>
    </source>
</reference>
<evidence type="ECO:0000313" key="1">
    <source>
        <dbReference type="EMBL" id="SCB76696.1"/>
    </source>
</evidence>
<organism evidence="1 2">
    <name type="scientific">Weissella bombi</name>
    <dbReference type="NCBI Taxonomy" id="1505725"/>
    <lineage>
        <taxon>Bacteria</taxon>
        <taxon>Bacillati</taxon>
        <taxon>Bacillota</taxon>
        <taxon>Bacilli</taxon>
        <taxon>Lactobacillales</taxon>
        <taxon>Lactobacillaceae</taxon>
        <taxon>Weissella</taxon>
    </lineage>
</organism>
<protein>
    <submittedName>
        <fullName evidence="1">Uncharacterized protein</fullName>
    </submittedName>
</protein>
<dbReference type="STRING" id="1505725.GA0061074_101274"/>
<sequence length="57" mass="6736">MFLLLIVILAVWIGWRVRLRRTKEMIARNINAANARHNFQPSADVFDGEFEEVKNKH</sequence>
<name>A0A1C3Z2Y3_9LACO</name>
<keyword evidence="2" id="KW-1185">Reference proteome</keyword>
<accession>A0A1C3Z2Y3</accession>
<dbReference type="Proteomes" id="UP000199268">
    <property type="component" value="Unassembled WGS sequence"/>
</dbReference>
<gene>
    <name evidence="1" type="ORF">GA0061074_101274</name>
</gene>
<proteinExistence type="predicted"/>
<dbReference type="RefSeq" id="WP_159426633.1">
    <property type="nucleotide sequence ID" value="NZ_BJEE01000002.1"/>
</dbReference>
<evidence type="ECO:0000313" key="2">
    <source>
        <dbReference type="Proteomes" id="UP000199268"/>
    </source>
</evidence>
<dbReference type="AlphaFoldDB" id="A0A1C3Z2Y3"/>